<feature type="domain" description="Peroxisome membrane anchor protein Pex14p N-terminal" evidence="12">
    <location>
        <begin position="12"/>
        <end position="56"/>
    </location>
</feature>
<dbReference type="InterPro" id="IPR036339">
    <property type="entry name" value="PUB-like_dom_sf"/>
</dbReference>
<evidence type="ECO:0000313" key="15">
    <source>
        <dbReference type="Proteomes" id="UP000041254"/>
    </source>
</evidence>
<dbReference type="STRING" id="1169540.A0A0G4GBX1"/>
<evidence type="ECO:0000256" key="3">
    <source>
        <dbReference type="ARBA" id="ARBA00022927"/>
    </source>
</evidence>
<dbReference type="PANTHER" id="PTHR23058:SF0">
    <property type="entry name" value="PEROXISOMAL MEMBRANE PROTEIN PEX14"/>
    <property type="match status" value="1"/>
</dbReference>
<dbReference type="AlphaFoldDB" id="A0A0G4GBX1"/>
<keyword evidence="4" id="KW-0811">Translocation</keyword>
<dbReference type="GO" id="GO:0005102">
    <property type="term" value="F:signaling receptor binding"/>
    <property type="evidence" value="ECO:0007669"/>
    <property type="project" value="TreeGrafter"/>
</dbReference>
<dbReference type="Gene3D" id="1.10.10.10">
    <property type="entry name" value="Winged helix-like DNA-binding domain superfamily/Winged helix DNA-binding domain"/>
    <property type="match status" value="1"/>
</dbReference>
<dbReference type="Gene3D" id="1.20.58.2190">
    <property type="match status" value="1"/>
</dbReference>
<dbReference type="OMA" id="GLHPINT"/>
<dbReference type="SUPFAM" id="SSF143503">
    <property type="entry name" value="PUG domain-like"/>
    <property type="match status" value="1"/>
</dbReference>
<evidence type="ECO:0000313" key="14">
    <source>
        <dbReference type="EMBL" id="CEM26609.1"/>
    </source>
</evidence>
<evidence type="ECO:0000256" key="10">
    <source>
        <dbReference type="RuleBase" id="RU367032"/>
    </source>
</evidence>
<feature type="compositionally biased region" description="Polar residues" evidence="11">
    <location>
        <begin position="450"/>
        <end position="460"/>
    </location>
</feature>
<dbReference type="EMBL" id="CDMY01000621">
    <property type="protein sequence ID" value="CEM26609.1"/>
    <property type="molecule type" value="Genomic_DNA"/>
</dbReference>
<evidence type="ECO:0000256" key="1">
    <source>
        <dbReference type="ARBA" id="ARBA00005443"/>
    </source>
</evidence>
<dbReference type="GO" id="GO:1990429">
    <property type="term" value="C:peroxisomal importomer complex"/>
    <property type="evidence" value="ECO:0007669"/>
    <property type="project" value="TreeGrafter"/>
</dbReference>
<keyword evidence="2 10" id="KW-0813">Transport</keyword>
<dbReference type="InterPro" id="IPR006785">
    <property type="entry name" value="Pex14_N"/>
</dbReference>
<dbReference type="Pfam" id="PF04695">
    <property type="entry name" value="Pex14_N"/>
    <property type="match status" value="1"/>
</dbReference>
<dbReference type="Proteomes" id="UP000041254">
    <property type="component" value="Unassembled WGS sequence"/>
</dbReference>
<evidence type="ECO:0000259" key="13">
    <source>
        <dbReference type="Pfam" id="PF09409"/>
    </source>
</evidence>
<evidence type="ECO:0000256" key="7">
    <source>
        <dbReference type="ARBA" id="ARBA00029502"/>
    </source>
</evidence>
<evidence type="ECO:0000256" key="5">
    <source>
        <dbReference type="ARBA" id="ARBA00023136"/>
    </source>
</evidence>
<dbReference type="CDD" id="cd09212">
    <property type="entry name" value="PUB"/>
    <property type="match status" value="1"/>
</dbReference>
<dbReference type="GO" id="GO:0016560">
    <property type="term" value="P:protein import into peroxisome matrix, docking"/>
    <property type="evidence" value="ECO:0007669"/>
    <property type="project" value="UniProtKB-UniRule"/>
</dbReference>
<accession>A0A0G4GBX1</accession>
<feature type="region of interest" description="Disordered" evidence="11">
    <location>
        <begin position="504"/>
        <end position="568"/>
    </location>
</feature>
<evidence type="ECO:0000256" key="2">
    <source>
        <dbReference type="ARBA" id="ARBA00022448"/>
    </source>
</evidence>
<evidence type="ECO:0000259" key="12">
    <source>
        <dbReference type="Pfam" id="PF04695"/>
    </source>
</evidence>
<keyword evidence="5 10" id="KW-0472">Membrane</keyword>
<dbReference type="OrthoDB" id="441517at2759"/>
<feature type="domain" description="PUB" evidence="13">
    <location>
        <begin position="338"/>
        <end position="402"/>
    </location>
</feature>
<dbReference type="GO" id="GO:0005778">
    <property type="term" value="C:peroxisomal membrane"/>
    <property type="evidence" value="ECO:0007669"/>
    <property type="project" value="UniProtKB-SubCell"/>
</dbReference>
<evidence type="ECO:0000256" key="6">
    <source>
        <dbReference type="ARBA" id="ARBA00023140"/>
    </source>
</evidence>
<feature type="region of interest" description="Disordered" evidence="11">
    <location>
        <begin position="56"/>
        <end position="82"/>
    </location>
</feature>
<dbReference type="InterPro" id="IPR036388">
    <property type="entry name" value="WH-like_DNA-bd_sf"/>
</dbReference>
<evidence type="ECO:0000256" key="9">
    <source>
        <dbReference type="ARBA" id="ARBA00046271"/>
    </source>
</evidence>
<evidence type="ECO:0000256" key="11">
    <source>
        <dbReference type="SAM" id="MobiDB-lite"/>
    </source>
</evidence>
<comment type="function">
    <text evidence="10">Component of the PEX13-PEX14 docking complex, a translocon channel that specifically mediates the import of peroxisomal cargo proteins bound to PEX5 receptor. The PEX13-PEX14 docking complex forms a large import pore which can be opened to a diameter of about 9 nm. Mechanistically, PEX5 receptor along with cargo proteins associates with the PEX14 subunit of the PEX13-PEX14 docking complex in the cytosol, leading to the insertion of the receptor into the organelle membrane with the concomitant translocation of the cargo into the peroxisome matrix.</text>
</comment>
<protein>
    <recommendedName>
        <fullName evidence="7 10">Peroxisomal membrane protein PEX14</fullName>
    </recommendedName>
    <alternativeName>
        <fullName evidence="8 10">Peroxin-14</fullName>
    </alternativeName>
</protein>
<evidence type="ECO:0000256" key="4">
    <source>
        <dbReference type="ARBA" id="ARBA00023010"/>
    </source>
</evidence>
<feature type="compositionally biased region" description="Low complexity" evidence="11">
    <location>
        <begin position="299"/>
        <end position="312"/>
    </location>
</feature>
<gene>
    <name evidence="14" type="ORF">Vbra_17410</name>
</gene>
<evidence type="ECO:0000256" key="8">
    <source>
        <dbReference type="ARBA" id="ARBA00029691"/>
    </source>
</evidence>
<dbReference type="InterPro" id="IPR018997">
    <property type="entry name" value="PUB_domain"/>
</dbReference>
<proteinExistence type="inferred from homology"/>
<feature type="region of interest" description="Disordered" evidence="11">
    <location>
        <begin position="157"/>
        <end position="200"/>
    </location>
</feature>
<dbReference type="InterPro" id="IPR025655">
    <property type="entry name" value="PEX14"/>
</dbReference>
<name>A0A0G4GBX1_VITBC</name>
<keyword evidence="3 10" id="KW-0653">Protein transport</keyword>
<dbReference type="Pfam" id="PF09409">
    <property type="entry name" value="PUB"/>
    <property type="match status" value="1"/>
</dbReference>
<dbReference type="VEuPathDB" id="CryptoDB:Vbra_17410"/>
<reference evidence="14 15" key="1">
    <citation type="submission" date="2014-11" db="EMBL/GenBank/DDBJ databases">
        <authorList>
            <person name="Zhu J."/>
            <person name="Qi W."/>
            <person name="Song R."/>
        </authorList>
    </citation>
    <scope>NUCLEOTIDE SEQUENCE [LARGE SCALE GENOMIC DNA]</scope>
</reference>
<sequence>MSSPPPANGTIREDQVQNAVRFLSHPSVQAASEEQKREFLKKKGLPDSEIAEAFQRVKQQQQTQVSPSPSPPSPTPAVASALVPSSMPPPPYPAAYPLGSYPYPYGRIKSRRKGWVQRLQEWTVPMIISFGAYAILHYVWDMYTKWRIEEAAAAPREAAESGGALPLEGDDEDDSGRRGGRGLGMRRAGDEHMDGRPIPAAAATNGEADELSPGMPPMSLSMSFALSNEIREMKNEVKRREDALLDMVQRQGHELREMAGVIKSLLQQQQQQHQRPSQASGAAEVDGVMPSMTDAIQQPPTSRPTSPSPAASDAREMAAVDGEVSACVRALVDDCEGREEAKKTLATLQLILKNLLTYPDADRYRKINASSARFNERLGTKRSTPALLKCIGFEQKQQSYAFVGLDMSRVQAARTLLEQTLDSLSADLPSAPSSVASPPQPMAAAANSPHVTNGVPSSTYGPREDGRDGVKAPLALNGLHPINTATPAAAGGFAKPWFSRIGNPATAAPAVPPHDGSGGGGADRQPPEAAVSEREGDGAGSPNGAVSVSVEGSPERKSTERDEEEANS</sequence>
<feature type="region of interest" description="Disordered" evidence="11">
    <location>
        <begin position="292"/>
        <end position="317"/>
    </location>
</feature>
<feature type="region of interest" description="Disordered" evidence="11">
    <location>
        <begin position="428"/>
        <end position="473"/>
    </location>
</feature>
<comment type="similarity">
    <text evidence="1 10">Belongs to the peroxin-14 family.</text>
</comment>
<feature type="compositionally biased region" description="Low complexity" evidence="11">
    <location>
        <begin position="428"/>
        <end position="449"/>
    </location>
</feature>
<keyword evidence="15" id="KW-1185">Reference proteome</keyword>
<organism evidence="14 15">
    <name type="scientific">Vitrella brassicaformis (strain CCMP3155)</name>
    <dbReference type="NCBI Taxonomy" id="1169540"/>
    <lineage>
        <taxon>Eukaryota</taxon>
        <taxon>Sar</taxon>
        <taxon>Alveolata</taxon>
        <taxon>Colpodellida</taxon>
        <taxon>Vitrellaceae</taxon>
        <taxon>Vitrella</taxon>
    </lineage>
</organism>
<comment type="subcellular location">
    <subcellularLocation>
        <location evidence="9 10">Peroxisome membrane</location>
    </subcellularLocation>
</comment>
<keyword evidence="6 10" id="KW-0576">Peroxisome</keyword>
<dbReference type="PANTHER" id="PTHR23058">
    <property type="entry name" value="PEROXISOMAL MEMBRANE PROTEIN PEX14"/>
    <property type="match status" value="1"/>
</dbReference>
<dbReference type="InParanoid" id="A0A0G4GBX1"/>